<protein>
    <submittedName>
        <fullName evidence="1">Uncharacterized protein</fullName>
    </submittedName>
</protein>
<sequence>MINHNRKISFILGKCCSLIINGGSSVNIVSLRLVEKLELPIIPHPKPYKLQWLCEKGEIVINKQVNVELTLAKYKDKILCDVVPMEATHIFLRQVTYDGVSNKFSFVHKGEKVILKPLTPHEVIEDQLKMKKKDIKKNKKFKKREN</sequence>
<dbReference type="AlphaFoldDB" id="A0A371HAM9"/>
<keyword evidence="2" id="KW-1185">Reference proteome</keyword>
<organism evidence="1 2">
    <name type="scientific">Mucuna pruriens</name>
    <name type="common">Velvet bean</name>
    <name type="synonym">Dolichos pruriens</name>
    <dbReference type="NCBI Taxonomy" id="157652"/>
    <lineage>
        <taxon>Eukaryota</taxon>
        <taxon>Viridiplantae</taxon>
        <taxon>Streptophyta</taxon>
        <taxon>Embryophyta</taxon>
        <taxon>Tracheophyta</taxon>
        <taxon>Spermatophyta</taxon>
        <taxon>Magnoliopsida</taxon>
        <taxon>eudicotyledons</taxon>
        <taxon>Gunneridae</taxon>
        <taxon>Pentapetalae</taxon>
        <taxon>rosids</taxon>
        <taxon>fabids</taxon>
        <taxon>Fabales</taxon>
        <taxon>Fabaceae</taxon>
        <taxon>Papilionoideae</taxon>
        <taxon>50 kb inversion clade</taxon>
        <taxon>NPAAA clade</taxon>
        <taxon>indigoferoid/millettioid clade</taxon>
        <taxon>Phaseoleae</taxon>
        <taxon>Mucuna</taxon>
    </lineage>
</organism>
<dbReference type="PANTHER" id="PTHR35046">
    <property type="entry name" value="ZINC KNUCKLE (CCHC-TYPE) FAMILY PROTEIN"/>
    <property type="match status" value="1"/>
</dbReference>
<accession>A0A371HAM9</accession>
<comment type="caution">
    <text evidence="1">The sequence shown here is derived from an EMBL/GenBank/DDBJ whole genome shotgun (WGS) entry which is preliminary data.</text>
</comment>
<dbReference type="CDD" id="cd00303">
    <property type="entry name" value="retropepsin_like"/>
    <property type="match status" value="1"/>
</dbReference>
<evidence type="ECO:0000313" key="2">
    <source>
        <dbReference type="Proteomes" id="UP000257109"/>
    </source>
</evidence>
<reference evidence="1" key="1">
    <citation type="submission" date="2018-05" db="EMBL/GenBank/DDBJ databases">
        <title>Draft genome of Mucuna pruriens seed.</title>
        <authorList>
            <person name="Nnadi N.E."/>
            <person name="Vos R."/>
            <person name="Hasami M.H."/>
            <person name="Devisetty U.K."/>
            <person name="Aguiy J.C."/>
        </authorList>
    </citation>
    <scope>NUCLEOTIDE SEQUENCE [LARGE SCALE GENOMIC DNA]</scope>
    <source>
        <strain evidence="1">JCA_2017</strain>
    </source>
</reference>
<evidence type="ECO:0000313" key="1">
    <source>
        <dbReference type="EMBL" id="RDX99841.1"/>
    </source>
</evidence>
<dbReference type="PANTHER" id="PTHR35046:SF9">
    <property type="entry name" value="RNA-DIRECTED DNA POLYMERASE"/>
    <property type="match status" value="1"/>
</dbReference>
<dbReference type="Proteomes" id="UP000257109">
    <property type="component" value="Unassembled WGS sequence"/>
</dbReference>
<name>A0A371HAM9_MUCPR</name>
<dbReference type="OrthoDB" id="1747743at2759"/>
<proteinExistence type="predicted"/>
<dbReference type="EMBL" id="QJKJ01003123">
    <property type="protein sequence ID" value="RDX99841.1"/>
    <property type="molecule type" value="Genomic_DNA"/>
</dbReference>
<gene>
    <name evidence="1" type="ORF">CR513_17045</name>
</gene>
<feature type="non-terminal residue" evidence="1">
    <location>
        <position position="1"/>
    </location>
</feature>